<dbReference type="InterPro" id="IPR028082">
    <property type="entry name" value="Peripla_BP_I"/>
</dbReference>
<evidence type="ECO:0000256" key="2">
    <source>
        <dbReference type="ARBA" id="ARBA00023015"/>
    </source>
</evidence>
<dbReference type="Pfam" id="PF13377">
    <property type="entry name" value="Peripla_BP_3"/>
    <property type="match status" value="1"/>
</dbReference>
<keyword evidence="9" id="KW-1185">Reference proteome</keyword>
<dbReference type="PROSITE" id="PS50932">
    <property type="entry name" value="HTH_LACI_2"/>
    <property type="match status" value="1"/>
</dbReference>
<evidence type="ECO:0000313" key="7">
    <source>
        <dbReference type="EMBL" id="QDM45290.1"/>
    </source>
</evidence>
<dbReference type="SUPFAM" id="SSF53822">
    <property type="entry name" value="Periplasmic binding protein-like I"/>
    <property type="match status" value="1"/>
</dbReference>
<keyword evidence="3 6" id="KW-0238">DNA-binding</keyword>
<keyword evidence="1" id="KW-0678">Repressor</keyword>
<accession>A0AAP9J2T7</accession>
<reference evidence="7 8" key="1">
    <citation type="submission" date="2019-07" db="EMBL/GenBank/DDBJ databases">
        <title>Paenibacillus thiaminolyticus NRRL B-4156.</title>
        <authorList>
            <person name="Hehnly C."/>
            <person name="Zhang L."/>
        </authorList>
    </citation>
    <scope>NUCLEOTIDE SEQUENCE [LARGE SCALE GENOMIC DNA]</scope>
    <source>
        <strain evidence="7 8">NRRL B-4156</strain>
    </source>
</reference>
<dbReference type="PANTHER" id="PTHR30146">
    <property type="entry name" value="LACI-RELATED TRANSCRIPTIONAL REPRESSOR"/>
    <property type="match status" value="1"/>
</dbReference>
<dbReference type="Gene3D" id="3.40.50.2300">
    <property type="match status" value="2"/>
</dbReference>
<dbReference type="Proteomes" id="UP001209276">
    <property type="component" value="Unassembled WGS sequence"/>
</dbReference>
<dbReference type="Pfam" id="PF00356">
    <property type="entry name" value="LacI"/>
    <property type="match status" value="1"/>
</dbReference>
<dbReference type="CDD" id="cd19974">
    <property type="entry name" value="PBP1_LacI-like"/>
    <property type="match status" value="1"/>
</dbReference>
<dbReference type="Proteomes" id="UP000315377">
    <property type="component" value="Chromosome"/>
</dbReference>
<evidence type="ECO:0000256" key="3">
    <source>
        <dbReference type="ARBA" id="ARBA00023125"/>
    </source>
</evidence>
<keyword evidence="4" id="KW-0804">Transcription</keyword>
<dbReference type="PANTHER" id="PTHR30146:SF148">
    <property type="entry name" value="HTH-TYPE TRANSCRIPTIONAL REPRESSOR PURR-RELATED"/>
    <property type="match status" value="1"/>
</dbReference>
<dbReference type="AlphaFoldDB" id="A0AAP9J2T7"/>
<evidence type="ECO:0000313" key="9">
    <source>
        <dbReference type="Proteomes" id="UP001209276"/>
    </source>
</evidence>
<dbReference type="SUPFAM" id="SSF47413">
    <property type="entry name" value="lambda repressor-like DNA-binding domains"/>
    <property type="match status" value="1"/>
</dbReference>
<dbReference type="InterPro" id="IPR010982">
    <property type="entry name" value="Lambda_DNA-bd_dom_sf"/>
</dbReference>
<reference evidence="6 9" key="2">
    <citation type="submission" date="2022-05" db="EMBL/GenBank/DDBJ databases">
        <title>Genome Sequencing of Bee-Associated Microbes.</title>
        <authorList>
            <person name="Dunlap C."/>
        </authorList>
    </citation>
    <scope>NUCLEOTIDE SEQUENCE [LARGE SCALE GENOMIC DNA]</scope>
    <source>
        <strain evidence="6 9">NRRL B-14613</strain>
    </source>
</reference>
<dbReference type="InterPro" id="IPR000843">
    <property type="entry name" value="HTH_LacI"/>
</dbReference>
<feature type="domain" description="HTH lacI-type" evidence="5">
    <location>
        <begin position="7"/>
        <end position="50"/>
    </location>
</feature>
<dbReference type="GO" id="GO:0000976">
    <property type="term" value="F:transcription cis-regulatory region binding"/>
    <property type="evidence" value="ECO:0007669"/>
    <property type="project" value="TreeGrafter"/>
</dbReference>
<dbReference type="RefSeq" id="WP_087444136.1">
    <property type="nucleotide sequence ID" value="NZ_CABMNB010000039.1"/>
</dbReference>
<evidence type="ECO:0000256" key="4">
    <source>
        <dbReference type="ARBA" id="ARBA00023163"/>
    </source>
</evidence>
<sequence length="349" mass="39558">MSHKTKVTQQHIADALGLSRNTVSKALNNDPGLREDTKRRVLQKAVELGYMKIHHELTTSEAYAAENRLVALLTHSDYMGNPYWMSFLKGLNATLKEAGCTLTMTIVDMEEERQLLLPGLFHQQKPAGVITIGPFLREYYEMIASTGTASLFIDTHADYKPGDLKCDILLADNKHSVHMLASKLIDQGHRNIGFVGDIGSCLSYRERWEGFQLALRERGMDADEDCCIINRMQRHYYTEAELREAFHALKRKPTAFVCVNDAIAIELMNIIRESGLSIPGDIALTGFDNIAESILVQPSLTTVHVPKEEMGMRAGDQIVWRMGHPKRPNEMIRLDVEMMWRESLVRPFQ</sequence>
<dbReference type="GO" id="GO:0003700">
    <property type="term" value="F:DNA-binding transcription factor activity"/>
    <property type="evidence" value="ECO:0007669"/>
    <property type="project" value="TreeGrafter"/>
</dbReference>
<gene>
    <name evidence="7" type="ORF">FLT43_18765</name>
    <name evidence="6" type="ORF">M5W83_13705</name>
</gene>
<organism evidence="7 8">
    <name type="scientific">Paenibacillus thiaminolyticus</name>
    <name type="common">Bacillus thiaminolyticus</name>
    <dbReference type="NCBI Taxonomy" id="49283"/>
    <lineage>
        <taxon>Bacteria</taxon>
        <taxon>Bacillati</taxon>
        <taxon>Bacillota</taxon>
        <taxon>Bacilli</taxon>
        <taxon>Bacillales</taxon>
        <taxon>Paenibacillaceae</taxon>
        <taxon>Paenibacillus</taxon>
    </lineage>
</organism>
<dbReference type="Gene3D" id="1.10.260.40">
    <property type="entry name" value="lambda repressor-like DNA-binding domains"/>
    <property type="match status" value="1"/>
</dbReference>
<dbReference type="EMBL" id="JAMDMM010000024">
    <property type="protein sequence ID" value="MCY9608199.1"/>
    <property type="molecule type" value="Genomic_DNA"/>
</dbReference>
<evidence type="ECO:0000313" key="6">
    <source>
        <dbReference type="EMBL" id="MCY9608199.1"/>
    </source>
</evidence>
<evidence type="ECO:0000313" key="8">
    <source>
        <dbReference type="Proteomes" id="UP000315377"/>
    </source>
</evidence>
<protein>
    <submittedName>
        <fullName evidence="6">LacI family DNA-binding transcriptional regulator</fullName>
    </submittedName>
    <submittedName>
        <fullName evidence="7">LacI family transcriptional regulator</fullName>
    </submittedName>
</protein>
<dbReference type="InterPro" id="IPR046335">
    <property type="entry name" value="LacI/GalR-like_sensor"/>
</dbReference>
<dbReference type="CDD" id="cd01392">
    <property type="entry name" value="HTH_LacI"/>
    <property type="match status" value="1"/>
</dbReference>
<evidence type="ECO:0000259" key="5">
    <source>
        <dbReference type="PROSITE" id="PS50932"/>
    </source>
</evidence>
<dbReference type="GeneID" id="76998005"/>
<name>A0AAP9J2T7_PANTH</name>
<dbReference type="EMBL" id="CP041405">
    <property type="protein sequence ID" value="QDM45290.1"/>
    <property type="molecule type" value="Genomic_DNA"/>
</dbReference>
<proteinExistence type="predicted"/>
<keyword evidence="2" id="KW-0805">Transcription regulation</keyword>
<evidence type="ECO:0000256" key="1">
    <source>
        <dbReference type="ARBA" id="ARBA00022491"/>
    </source>
</evidence>